<protein>
    <recommendedName>
        <fullName evidence="2">DUF47 family protein</fullName>
    </recommendedName>
</protein>
<evidence type="ECO:0008006" key="2">
    <source>
        <dbReference type="Google" id="ProtNLM"/>
    </source>
</evidence>
<name>A0A7C4D1D9_9CREN</name>
<dbReference type="AlphaFoldDB" id="A0A7C4D1D9"/>
<gene>
    <name evidence="1" type="ORF">ENU31_03760</name>
</gene>
<dbReference type="EMBL" id="DTCA01000114">
    <property type="protein sequence ID" value="HGM07508.1"/>
    <property type="molecule type" value="Genomic_DNA"/>
</dbReference>
<proteinExistence type="predicted"/>
<accession>A0A7C4D1D9</accession>
<evidence type="ECO:0000313" key="1">
    <source>
        <dbReference type="EMBL" id="HGM07508.1"/>
    </source>
</evidence>
<comment type="caution">
    <text evidence="1">The sequence shown here is derived from an EMBL/GenBank/DDBJ whole genome shotgun (WGS) entry which is preliminary data.</text>
</comment>
<organism evidence="1">
    <name type="scientific">Ignisphaera aggregans</name>
    <dbReference type="NCBI Taxonomy" id="334771"/>
    <lineage>
        <taxon>Archaea</taxon>
        <taxon>Thermoproteota</taxon>
        <taxon>Thermoprotei</taxon>
        <taxon>Desulfurococcales</taxon>
        <taxon>Desulfurococcaceae</taxon>
        <taxon>Ignisphaera</taxon>
    </lineage>
</organism>
<sequence length="262" mass="30717">MNIEYTVYEFVLIQKLIYYVYTFMIRWFVSWNGVTIMTSEIVEPEIERIKISLAEENLIEQIRNYVVKLLWIVQESQHIVNHLFDQKFEVARTRASKVVEEFKTVRNIRYNLARYVAKVAVSMIGTNYYVSLLDSITVFSNSLYKFILELELLSLRQTTIDESTILSIQSIIKNIGDYLTCLSDTLRYFIENPVKGAEQVSKIFRDGDNIIEMYRGIYLSQSHDLKPNSIHINTLILLLGDIIQDLVNLGEKIVWLYTIRTT</sequence>
<reference evidence="1" key="1">
    <citation type="journal article" date="2020" name="mSystems">
        <title>Genome- and Community-Level Interaction Insights into Carbon Utilization and Element Cycling Functions of Hydrothermarchaeota in Hydrothermal Sediment.</title>
        <authorList>
            <person name="Zhou Z."/>
            <person name="Liu Y."/>
            <person name="Xu W."/>
            <person name="Pan J."/>
            <person name="Luo Z.H."/>
            <person name="Li M."/>
        </authorList>
    </citation>
    <scope>NUCLEOTIDE SEQUENCE [LARGE SCALE GENOMIC DNA]</scope>
    <source>
        <strain evidence="1">SpSt-658</strain>
    </source>
</reference>